<reference evidence="3" key="1">
    <citation type="journal article" date="2017" name="Nat. Commun.">
        <title>The North American bullfrog draft genome provides insight into hormonal regulation of long noncoding RNA.</title>
        <authorList>
            <person name="Hammond S.A."/>
            <person name="Warren R.L."/>
            <person name="Vandervalk B.P."/>
            <person name="Kucuk E."/>
            <person name="Khan H."/>
            <person name="Gibb E.A."/>
            <person name="Pandoh P."/>
            <person name="Kirk H."/>
            <person name="Zhao Y."/>
            <person name="Jones M."/>
            <person name="Mungall A.J."/>
            <person name="Coope R."/>
            <person name="Pleasance S."/>
            <person name="Moore R.A."/>
            <person name="Holt R.A."/>
            <person name="Round J.M."/>
            <person name="Ohora S."/>
            <person name="Walle B.V."/>
            <person name="Veldhoen N."/>
            <person name="Helbing C.C."/>
            <person name="Birol I."/>
        </authorList>
    </citation>
    <scope>NUCLEOTIDE SEQUENCE [LARGE SCALE GENOMIC DNA]</scope>
</reference>
<dbReference type="Proteomes" id="UP000228934">
    <property type="component" value="Unassembled WGS sequence"/>
</dbReference>
<dbReference type="OrthoDB" id="277191at2759"/>
<feature type="non-terminal residue" evidence="2">
    <location>
        <position position="69"/>
    </location>
</feature>
<feature type="region of interest" description="Disordered" evidence="1">
    <location>
        <begin position="48"/>
        <end position="69"/>
    </location>
</feature>
<name>A0A2G9S199_AQUCT</name>
<dbReference type="EMBL" id="KV927306">
    <property type="protein sequence ID" value="PIO33916.1"/>
    <property type="molecule type" value="Genomic_DNA"/>
</dbReference>
<organism evidence="2 3">
    <name type="scientific">Aquarana catesbeiana</name>
    <name type="common">American bullfrog</name>
    <name type="synonym">Rana catesbeiana</name>
    <dbReference type="NCBI Taxonomy" id="8400"/>
    <lineage>
        <taxon>Eukaryota</taxon>
        <taxon>Metazoa</taxon>
        <taxon>Chordata</taxon>
        <taxon>Craniata</taxon>
        <taxon>Vertebrata</taxon>
        <taxon>Euteleostomi</taxon>
        <taxon>Amphibia</taxon>
        <taxon>Batrachia</taxon>
        <taxon>Anura</taxon>
        <taxon>Neobatrachia</taxon>
        <taxon>Ranoidea</taxon>
        <taxon>Ranidae</taxon>
        <taxon>Aquarana</taxon>
    </lineage>
</organism>
<sequence>MPADPKETAMCGNISVQAIAFGNWTKEFIKIKKSLLEFRATLNDRKKASTAVVVNPQKKQPARQRHNEL</sequence>
<proteinExistence type="predicted"/>
<evidence type="ECO:0000256" key="1">
    <source>
        <dbReference type="SAM" id="MobiDB-lite"/>
    </source>
</evidence>
<protein>
    <submittedName>
        <fullName evidence="2">Uncharacterized protein</fullName>
    </submittedName>
</protein>
<accession>A0A2G9S199</accession>
<evidence type="ECO:0000313" key="2">
    <source>
        <dbReference type="EMBL" id="PIO33916.1"/>
    </source>
</evidence>
<dbReference type="AlphaFoldDB" id="A0A2G9S199"/>
<feature type="compositionally biased region" description="Basic residues" evidence="1">
    <location>
        <begin position="60"/>
        <end position="69"/>
    </location>
</feature>
<gene>
    <name evidence="2" type="ORF">AB205_0045870</name>
</gene>
<keyword evidence="3" id="KW-1185">Reference proteome</keyword>
<evidence type="ECO:0000313" key="3">
    <source>
        <dbReference type="Proteomes" id="UP000228934"/>
    </source>
</evidence>